<evidence type="ECO:0000313" key="1">
    <source>
        <dbReference type="EMBL" id="CCO25304.1"/>
    </source>
</evidence>
<keyword evidence="2" id="KW-1185">Reference proteome</keyword>
<proteinExistence type="predicted"/>
<sequence>MKIKVICFGHLGVYLSEGIFLEIPEGSSAGDLPACLGFEPEKVAMYFIGEARVEFDHPLTEGDVVKMFPPITGG</sequence>
<dbReference type="HOGENOM" id="CLU_114601_5_2_7"/>
<evidence type="ECO:0000313" key="2">
    <source>
        <dbReference type="Proteomes" id="UP000010808"/>
    </source>
</evidence>
<dbReference type="Proteomes" id="UP000010808">
    <property type="component" value="Chromosome"/>
</dbReference>
<dbReference type="AlphaFoldDB" id="L0REX1"/>
<dbReference type="STRING" id="1121451.DESAM_23037"/>
<accession>L0REX1</accession>
<name>L0REX1_9BACT</name>
<dbReference type="EMBL" id="FO203522">
    <property type="protein sequence ID" value="CCO25304.1"/>
    <property type="molecule type" value="Genomic_DNA"/>
</dbReference>
<dbReference type="Gene3D" id="3.10.20.30">
    <property type="match status" value="1"/>
</dbReference>
<dbReference type="PATRIC" id="fig|1121451.3.peg.3242"/>
<dbReference type="Pfam" id="PF02597">
    <property type="entry name" value="ThiS"/>
    <property type="match status" value="1"/>
</dbReference>
<organism evidence="1 2">
    <name type="scientific">Maridesulfovibrio hydrothermalis AM13 = DSM 14728</name>
    <dbReference type="NCBI Taxonomy" id="1121451"/>
    <lineage>
        <taxon>Bacteria</taxon>
        <taxon>Pseudomonadati</taxon>
        <taxon>Thermodesulfobacteriota</taxon>
        <taxon>Desulfovibrionia</taxon>
        <taxon>Desulfovibrionales</taxon>
        <taxon>Desulfovibrionaceae</taxon>
        <taxon>Maridesulfovibrio</taxon>
    </lineage>
</organism>
<dbReference type="OrthoDB" id="5459932at2"/>
<dbReference type="SUPFAM" id="SSF54285">
    <property type="entry name" value="MoaD/ThiS"/>
    <property type="match status" value="1"/>
</dbReference>
<dbReference type="KEGG" id="dhy:DESAM_23037"/>
<dbReference type="eggNOG" id="ENOG5031V8R">
    <property type="taxonomic scope" value="Bacteria"/>
</dbReference>
<gene>
    <name evidence="1" type="ORF">DESAM_23037</name>
</gene>
<reference evidence="1 2" key="1">
    <citation type="submission" date="2012-10" db="EMBL/GenBank/DDBJ databases">
        <authorList>
            <person name="Genoscope - CEA"/>
        </authorList>
    </citation>
    <scope>NUCLEOTIDE SEQUENCE [LARGE SCALE GENOMIC DNA]</scope>
    <source>
        <strain evidence="2">AM13 / DSM 14728</strain>
    </source>
</reference>
<protein>
    <submittedName>
        <fullName evidence="1">Putative ThiamineS protein</fullName>
    </submittedName>
</protein>
<dbReference type="InterPro" id="IPR016155">
    <property type="entry name" value="Mopterin_synth/thiamin_S_b"/>
</dbReference>
<dbReference type="InterPro" id="IPR003749">
    <property type="entry name" value="ThiS/MoaD-like"/>
</dbReference>
<dbReference type="InterPro" id="IPR012675">
    <property type="entry name" value="Beta-grasp_dom_sf"/>
</dbReference>